<dbReference type="AlphaFoldDB" id="A0A9P0ETR3"/>
<sequence>MENHQQRKAGTSRMSEKLEQRYQVLYEYLDLLGRREHLRLEIEPRFRPDQLQPVIDDRAKLAELARLGVEMAEKNKEAAGLEREVAIEEIKVWSLSRDFAERKMRLVSGGVLAAGEELWKYERERVGERYDDFPMRTYEFHDCMQDLYQQPGARDQEAAVLGTGGQDVVVLLSTSWSTDIDGAPLVQCQISGEFFPKDDVEIAPIVPYFVDSGAFAPLLFGSGAESLRGSGNFLVLHREIIKWFGTYKLVILPYDRDETPIRRWKAAVISSRLNSERFAGRSTLVSAFHSQELAFNNEQRPVARFAYFHFVMALVRAKMLNCEGWRDAWAKYYLNPPFPQQSQYMRECMLFGLFTYFDCGSIDLGIIDSWIRGNGFYEHETLYGRERDELARRILAGVDEAVVTAETQARIAASPDDSETESDSSEDDSEAEFDSSEDDSEAESDSSEDDSEAESYGSEDDSEAESGSSEDGSAED</sequence>
<reference evidence="4" key="1">
    <citation type="submission" date="2019-06" db="EMBL/GenBank/DDBJ databases">
        <authorList>
            <person name="Broberg M."/>
        </authorList>
    </citation>
    <scope>NUCLEOTIDE SEQUENCE [LARGE SCALE GENOMIC DNA]</scope>
</reference>
<keyword evidence="1" id="KW-0175">Coiled coil</keyword>
<evidence type="ECO:0000256" key="2">
    <source>
        <dbReference type="SAM" id="MobiDB-lite"/>
    </source>
</evidence>
<keyword evidence="4" id="KW-1185">Reference proteome</keyword>
<feature type="coiled-coil region" evidence="1">
    <location>
        <begin position="64"/>
        <end position="91"/>
    </location>
</feature>
<evidence type="ECO:0000313" key="4">
    <source>
        <dbReference type="Proteomes" id="UP000775872"/>
    </source>
</evidence>
<name>A0A9P0ETR3_9HYPO</name>
<feature type="compositionally biased region" description="Low complexity" evidence="2">
    <location>
        <begin position="465"/>
        <end position="476"/>
    </location>
</feature>
<dbReference type="Proteomes" id="UP000775872">
    <property type="component" value="Unassembled WGS sequence"/>
</dbReference>
<dbReference type="EMBL" id="CABFOC020000091">
    <property type="protein sequence ID" value="CAH0059198.1"/>
    <property type="molecule type" value="Genomic_DNA"/>
</dbReference>
<reference evidence="3 4" key="2">
    <citation type="submission" date="2021-10" db="EMBL/GenBank/DDBJ databases">
        <authorList>
            <person name="Piombo E."/>
        </authorList>
    </citation>
    <scope>NUCLEOTIDE SEQUENCE [LARGE SCALE GENOMIC DNA]</scope>
</reference>
<evidence type="ECO:0000313" key="3">
    <source>
        <dbReference type="EMBL" id="CAH0059198.1"/>
    </source>
</evidence>
<proteinExistence type="predicted"/>
<organism evidence="3 4">
    <name type="scientific">Clonostachys solani</name>
    <dbReference type="NCBI Taxonomy" id="160281"/>
    <lineage>
        <taxon>Eukaryota</taxon>
        <taxon>Fungi</taxon>
        <taxon>Dikarya</taxon>
        <taxon>Ascomycota</taxon>
        <taxon>Pezizomycotina</taxon>
        <taxon>Sordariomycetes</taxon>
        <taxon>Hypocreomycetidae</taxon>
        <taxon>Hypocreales</taxon>
        <taxon>Bionectriaceae</taxon>
        <taxon>Clonostachys</taxon>
    </lineage>
</organism>
<evidence type="ECO:0000256" key="1">
    <source>
        <dbReference type="SAM" id="Coils"/>
    </source>
</evidence>
<feature type="region of interest" description="Disordered" evidence="2">
    <location>
        <begin position="406"/>
        <end position="476"/>
    </location>
</feature>
<feature type="compositionally biased region" description="Acidic residues" evidence="2">
    <location>
        <begin position="416"/>
        <end position="464"/>
    </location>
</feature>
<protein>
    <submittedName>
        <fullName evidence="3">Uncharacterized protein</fullName>
    </submittedName>
</protein>
<comment type="caution">
    <text evidence="3">The sequence shown here is derived from an EMBL/GenBank/DDBJ whole genome shotgun (WGS) entry which is preliminary data.</text>
</comment>
<accession>A0A9P0ETR3</accession>
<gene>
    <name evidence="3" type="ORF">CSOL1703_00008233</name>
</gene>
<dbReference type="OrthoDB" id="5386595at2759"/>